<keyword evidence="3" id="KW-1185">Reference proteome</keyword>
<dbReference type="EMBL" id="JAWHQM010000002">
    <property type="protein sequence ID" value="KAK5625376.1"/>
    <property type="molecule type" value="Genomic_DNA"/>
</dbReference>
<reference evidence="2 3" key="1">
    <citation type="submission" date="2023-10" db="EMBL/GenBank/DDBJ databases">
        <title>Draft genome sequence of Xylaria bambusicola isolate GMP-LS, the root and basal stem rot pathogen of sugarcane in Indonesia.</title>
        <authorList>
            <person name="Selvaraj P."/>
            <person name="Muralishankar V."/>
            <person name="Muruganantham S."/>
            <person name="Sp S."/>
            <person name="Haryani S."/>
            <person name="Lau K.J.X."/>
            <person name="Naqvi N.I."/>
        </authorList>
    </citation>
    <scope>NUCLEOTIDE SEQUENCE [LARGE SCALE GENOMIC DNA]</scope>
    <source>
        <strain evidence="2">GMP-LS</strain>
    </source>
</reference>
<feature type="compositionally biased region" description="Basic and acidic residues" evidence="1">
    <location>
        <begin position="73"/>
        <end position="83"/>
    </location>
</feature>
<evidence type="ECO:0000256" key="1">
    <source>
        <dbReference type="SAM" id="MobiDB-lite"/>
    </source>
</evidence>
<protein>
    <submittedName>
        <fullName evidence="2">Uncharacterized protein</fullName>
    </submittedName>
</protein>
<organism evidence="2 3">
    <name type="scientific">Xylaria bambusicola</name>
    <dbReference type="NCBI Taxonomy" id="326684"/>
    <lineage>
        <taxon>Eukaryota</taxon>
        <taxon>Fungi</taxon>
        <taxon>Dikarya</taxon>
        <taxon>Ascomycota</taxon>
        <taxon>Pezizomycotina</taxon>
        <taxon>Sordariomycetes</taxon>
        <taxon>Xylariomycetidae</taxon>
        <taxon>Xylariales</taxon>
        <taxon>Xylariaceae</taxon>
        <taxon>Xylaria</taxon>
    </lineage>
</organism>
<feature type="compositionally biased region" description="Polar residues" evidence="1">
    <location>
        <begin position="54"/>
        <end position="64"/>
    </location>
</feature>
<dbReference type="Proteomes" id="UP001305414">
    <property type="component" value="Unassembled WGS sequence"/>
</dbReference>
<evidence type="ECO:0000313" key="2">
    <source>
        <dbReference type="EMBL" id="KAK5625376.1"/>
    </source>
</evidence>
<sequence length="83" mass="8981">MIDREQAGHFIRSLTESQRIHVPGKCTQVRYTLLLTGRSLTGDGAAGGAADADQLSSRVSSHFSQGGVGEQQRTGEHRDKDKD</sequence>
<dbReference type="AlphaFoldDB" id="A0AAN7UGN8"/>
<name>A0AAN7UGN8_9PEZI</name>
<feature type="region of interest" description="Disordered" evidence="1">
    <location>
        <begin position="42"/>
        <end position="83"/>
    </location>
</feature>
<proteinExistence type="predicted"/>
<evidence type="ECO:0000313" key="3">
    <source>
        <dbReference type="Proteomes" id="UP001305414"/>
    </source>
</evidence>
<comment type="caution">
    <text evidence="2">The sequence shown here is derived from an EMBL/GenBank/DDBJ whole genome shotgun (WGS) entry which is preliminary data.</text>
</comment>
<gene>
    <name evidence="2" type="ORF">RRF57_001092</name>
</gene>
<accession>A0AAN7UGN8</accession>